<sequence length="130" mass="13985">MSPGLAEQQKALVAALVGGAEVPAGFDAAGVLATRTALRRKRAGEVARTWPLLAASYGDAWTESFARWAAGRPPNGSLRDGWDFARDAGDGLPALARRELAEREAAFGYDGVHAPVRRGRLATWMRRRRG</sequence>
<dbReference type="EMBL" id="CP073721">
    <property type="protein sequence ID" value="UWZ38481.1"/>
    <property type="molecule type" value="Genomic_DNA"/>
</dbReference>
<dbReference type="InterPro" id="IPR058711">
    <property type="entry name" value="SCO6045-like_C"/>
</dbReference>
<evidence type="ECO:0000313" key="3">
    <source>
        <dbReference type="Proteomes" id="UP001058271"/>
    </source>
</evidence>
<evidence type="ECO:0000259" key="1">
    <source>
        <dbReference type="Pfam" id="PF26136"/>
    </source>
</evidence>
<accession>A0ABY5Z8S8</accession>
<protein>
    <recommendedName>
        <fullName evidence="1">SCO6045-like C-terminal domain-containing protein</fullName>
    </recommendedName>
</protein>
<dbReference type="Proteomes" id="UP001058271">
    <property type="component" value="Chromosome"/>
</dbReference>
<feature type="domain" description="SCO6045-like C-terminal" evidence="1">
    <location>
        <begin position="6"/>
        <end position="88"/>
    </location>
</feature>
<reference evidence="2" key="1">
    <citation type="submission" date="2021-04" db="EMBL/GenBank/DDBJ databases">
        <title>Biosynthetic gene clusters of Dactylosporangioum roseum.</title>
        <authorList>
            <person name="Hartkoorn R.C."/>
            <person name="Beaudoing E."/>
            <person name="Hot D."/>
            <person name="Moureu S."/>
        </authorList>
    </citation>
    <scope>NUCLEOTIDE SEQUENCE</scope>
    <source>
        <strain evidence="2">NRRL B-16295</strain>
    </source>
</reference>
<name>A0ABY5Z8S8_9ACTN</name>
<dbReference type="RefSeq" id="WP_260727847.1">
    <property type="nucleotide sequence ID" value="NZ_BAAABS010000033.1"/>
</dbReference>
<organism evidence="2 3">
    <name type="scientific">Dactylosporangium roseum</name>
    <dbReference type="NCBI Taxonomy" id="47989"/>
    <lineage>
        <taxon>Bacteria</taxon>
        <taxon>Bacillati</taxon>
        <taxon>Actinomycetota</taxon>
        <taxon>Actinomycetes</taxon>
        <taxon>Micromonosporales</taxon>
        <taxon>Micromonosporaceae</taxon>
        <taxon>Dactylosporangium</taxon>
    </lineage>
</organism>
<gene>
    <name evidence="2" type="ORF">Drose_09710</name>
</gene>
<evidence type="ECO:0000313" key="2">
    <source>
        <dbReference type="EMBL" id="UWZ38481.1"/>
    </source>
</evidence>
<dbReference type="Pfam" id="PF26136">
    <property type="entry name" value="SCO6045_C"/>
    <property type="match status" value="1"/>
</dbReference>
<proteinExistence type="predicted"/>
<keyword evidence="3" id="KW-1185">Reference proteome</keyword>